<reference evidence="1 2" key="1">
    <citation type="submission" date="2014-06" db="EMBL/GenBank/DDBJ databases">
        <authorList>
            <person name="Urmite Genomes Urmite Genomes"/>
        </authorList>
    </citation>
    <scope>NUCLEOTIDE SEQUENCE [LARGE SCALE GENOMIC DNA]</scope>
</reference>
<dbReference type="Proteomes" id="UP000044071">
    <property type="component" value="Unassembled WGS sequence"/>
</dbReference>
<organism evidence="1 2">
    <name type="scientific">Legionella massiliensis</name>
    <dbReference type="NCBI Taxonomy" id="1034943"/>
    <lineage>
        <taxon>Bacteria</taxon>
        <taxon>Pseudomonadati</taxon>
        <taxon>Pseudomonadota</taxon>
        <taxon>Gammaproteobacteria</taxon>
        <taxon>Legionellales</taxon>
        <taxon>Legionellaceae</taxon>
        <taxon>Legionella</taxon>
    </lineage>
</organism>
<dbReference type="EMBL" id="CCSB01000001">
    <property type="protein sequence ID" value="CDZ76861.1"/>
    <property type="molecule type" value="Genomic_DNA"/>
</dbReference>
<dbReference type="RefSeq" id="WP_043873294.1">
    <property type="nucleotide sequence ID" value="NZ_CCVW01000001.1"/>
</dbReference>
<accession>A0A078KV02</accession>
<name>A0A078KV02_9GAMM</name>
<evidence type="ECO:0008006" key="3">
    <source>
        <dbReference type="Google" id="ProtNLM"/>
    </source>
</evidence>
<proteinExistence type="predicted"/>
<evidence type="ECO:0000313" key="1">
    <source>
        <dbReference type="EMBL" id="CDZ76861.1"/>
    </source>
</evidence>
<keyword evidence="2" id="KW-1185">Reference proteome</keyword>
<sequence>MPQTNSQTQTETEEVKVSYSDIPVGAQKVIFSFLDNKNLLNAASINKTSAALVKEEKENRQDLQGIFADGVYFILGKSVETTTRDLFSIYYLKARNVPQLEIINATPARGSKVDVYRTLEEAKHKQNASHADSGDMTSPNTMRVIFAVKLKDNEAIYTKFQQKEVSYSRGIFDIPANRQTAMVEYATLNIDSFEVISAHFGGREVNMQASQSSALGFFNRAAQRVSDAVSSLNPSSFNLSRMS</sequence>
<protein>
    <recommendedName>
        <fullName evidence="3">F-box domain-containing protein</fullName>
    </recommendedName>
</protein>
<evidence type="ECO:0000313" key="2">
    <source>
        <dbReference type="Proteomes" id="UP000044071"/>
    </source>
</evidence>
<dbReference type="AlphaFoldDB" id="A0A078KV02"/>
<gene>
    <name evidence="1" type="ORF">BN59_01137</name>
</gene>